<feature type="compositionally biased region" description="Low complexity" evidence="1">
    <location>
        <begin position="68"/>
        <end position="88"/>
    </location>
</feature>
<dbReference type="Proteomes" id="UP001292094">
    <property type="component" value="Unassembled WGS sequence"/>
</dbReference>
<keyword evidence="3" id="KW-1185">Reference proteome</keyword>
<reference evidence="2" key="1">
    <citation type="submission" date="2023-11" db="EMBL/GenBank/DDBJ databases">
        <title>Genome assemblies of two species of porcelain crab, Petrolisthes cinctipes and Petrolisthes manimaculis (Anomura: Porcellanidae).</title>
        <authorList>
            <person name="Angst P."/>
        </authorList>
    </citation>
    <scope>NUCLEOTIDE SEQUENCE</scope>
    <source>
        <strain evidence="2">PB745_02</strain>
        <tissue evidence="2">Gill</tissue>
    </source>
</reference>
<gene>
    <name evidence="2" type="ORF">Pmani_039426</name>
</gene>
<evidence type="ECO:0000313" key="3">
    <source>
        <dbReference type="Proteomes" id="UP001292094"/>
    </source>
</evidence>
<proteinExistence type="predicted"/>
<evidence type="ECO:0000313" key="2">
    <source>
        <dbReference type="EMBL" id="KAK4287505.1"/>
    </source>
</evidence>
<name>A0AAE1NCM5_9EUCA</name>
<evidence type="ECO:0000256" key="1">
    <source>
        <dbReference type="SAM" id="MobiDB-lite"/>
    </source>
</evidence>
<feature type="compositionally biased region" description="Polar residues" evidence="1">
    <location>
        <begin position="56"/>
        <end position="67"/>
    </location>
</feature>
<organism evidence="2 3">
    <name type="scientific">Petrolisthes manimaculis</name>
    <dbReference type="NCBI Taxonomy" id="1843537"/>
    <lineage>
        <taxon>Eukaryota</taxon>
        <taxon>Metazoa</taxon>
        <taxon>Ecdysozoa</taxon>
        <taxon>Arthropoda</taxon>
        <taxon>Crustacea</taxon>
        <taxon>Multicrustacea</taxon>
        <taxon>Malacostraca</taxon>
        <taxon>Eumalacostraca</taxon>
        <taxon>Eucarida</taxon>
        <taxon>Decapoda</taxon>
        <taxon>Pleocyemata</taxon>
        <taxon>Anomura</taxon>
        <taxon>Galatheoidea</taxon>
        <taxon>Porcellanidae</taxon>
        <taxon>Petrolisthes</taxon>
    </lineage>
</organism>
<dbReference type="EMBL" id="JAWZYT010006805">
    <property type="protein sequence ID" value="KAK4287505.1"/>
    <property type="molecule type" value="Genomic_DNA"/>
</dbReference>
<protein>
    <submittedName>
        <fullName evidence="2">Uncharacterized protein</fullName>
    </submittedName>
</protein>
<accession>A0AAE1NCM5</accession>
<dbReference type="AlphaFoldDB" id="A0AAE1NCM5"/>
<feature type="region of interest" description="Disordered" evidence="1">
    <location>
        <begin position="56"/>
        <end position="92"/>
    </location>
</feature>
<comment type="caution">
    <text evidence="2">The sequence shown here is derived from an EMBL/GenBank/DDBJ whole genome shotgun (WGS) entry which is preliminary data.</text>
</comment>
<sequence>MVDIIVLKTFGLIWNRFGISLKYKAGDGSSAVIKADLIVPWNNPATNHFRNPIHTYQSSPHTTLNPISPSHTTTQPHTTHHLTSPQTLSHHHTPLRSLTPLITSHHRKSYPTITHHYKPHPSHTTSQPYTITNSLPIGPQRRQTDHMCACSSRGREIQFIALLSTRKAPTELLFVCCTTYKGLLASPQVLLLLVSTDRGRRPGRSQGATGKEE</sequence>